<name>A0A5P8WAM8_9NOSO</name>
<sequence>MLWNSVPFATLGDAARTLKFKIINSKFKIEEEIKFAFLILHFELFWDAAFCWRLPRIFRLLIPEEKIMKLYAKTISATLPDWASVVTKSADLFEIEINDEHPNFQSLLEELATEIEPGTFGVKAEDLCSRLGIEMSNPSLQQLVEQAQTLICLIATHPDYRQLLNEGYQPDLNIADAQTALTYLQWELEPNQESSL</sequence>
<proteinExistence type="predicted"/>
<organism evidence="1 2">
    <name type="scientific">Nostoc sphaeroides CCNUC1</name>
    <dbReference type="NCBI Taxonomy" id="2653204"/>
    <lineage>
        <taxon>Bacteria</taxon>
        <taxon>Bacillati</taxon>
        <taxon>Cyanobacteriota</taxon>
        <taxon>Cyanophyceae</taxon>
        <taxon>Nostocales</taxon>
        <taxon>Nostocaceae</taxon>
        <taxon>Nostoc</taxon>
    </lineage>
</organism>
<evidence type="ECO:0000313" key="2">
    <source>
        <dbReference type="Proteomes" id="UP000326678"/>
    </source>
</evidence>
<keyword evidence="2" id="KW-1185">Reference proteome</keyword>
<gene>
    <name evidence="1" type="ORF">GXM_07095</name>
</gene>
<evidence type="ECO:0000313" key="1">
    <source>
        <dbReference type="EMBL" id="QFS49601.1"/>
    </source>
</evidence>
<dbReference type="EMBL" id="CP045227">
    <property type="protein sequence ID" value="QFS49601.1"/>
    <property type="molecule type" value="Genomic_DNA"/>
</dbReference>
<protein>
    <submittedName>
        <fullName evidence="1">Uncharacterized protein</fullName>
    </submittedName>
</protein>
<dbReference type="Proteomes" id="UP000326678">
    <property type="component" value="Chromosome Gxm2"/>
</dbReference>
<accession>A0A5P8WAM8</accession>
<dbReference type="KEGG" id="nsh:GXM_07095"/>
<reference evidence="1 2" key="1">
    <citation type="submission" date="2019-10" db="EMBL/GenBank/DDBJ databases">
        <title>Genomic and transcriptomic insights into the perfect genentic adaptation of a filamentous nitrogen-fixing cyanobacterium to rice fields.</title>
        <authorList>
            <person name="Chen Z."/>
        </authorList>
    </citation>
    <scope>NUCLEOTIDE SEQUENCE [LARGE SCALE GENOMIC DNA]</scope>
    <source>
        <strain evidence="1">CCNUC1</strain>
    </source>
</reference>
<dbReference type="AlphaFoldDB" id="A0A5P8WAM8"/>